<keyword evidence="1" id="KW-0812">Transmembrane</keyword>
<sequence>MNSLDNREIRRVTGNISRCAKLPGEWGVKAHPFEAQVEVLVVVAIVVVAVVVVVVVVAKAAGKDRKWMINVVGMALPYPKVVHSHDPFVRSFVRSFVRRFQKRILPLREKRMHEGILGIIHEGKFLFLGVAHLASASISPS</sequence>
<keyword evidence="1" id="KW-1133">Transmembrane helix</keyword>
<proteinExistence type="predicted"/>
<dbReference type="EMBL" id="JAUDFV010000154">
    <property type="protein sequence ID" value="KAL2716613.1"/>
    <property type="molecule type" value="Genomic_DNA"/>
</dbReference>
<accession>A0ABD2A7K7</accession>
<dbReference type="Proteomes" id="UP001607302">
    <property type="component" value="Unassembled WGS sequence"/>
</dbReference>
<protein>
    <submittedName>
        <fullName evidence="2">Uncharacterized protein</fullName>
    </submittedName>
</protein>
<reference evidence="2 3" key="1">
    <citation type="journal article" date="2024" name="Ann. Entomol. Soc. Am.">
        <title>Genomic analyses of the southern and eastern yellowjacket wasps (Hymenoptera: Vespidae) reveal evolutionary signatures of social life.</title>
        <authorList>
            <person name="Catto M.A."/>
            <person name="Caine P.B."/>
            <person name="Orr S.E."/>
            <person name="Hunt B.G."/>
            <person name="Goodisman M.A.D."/>
        </authorList>
    </citation>
    <scope>NUCLEOTIDE SEQUENCE [LARGE SCALE GENOMIC DNA]</scope>
    <source>
        <strain evidence="2">233</strain>
        <tissue evidence="2">Head and thorax</tissue>
    </source>
</reference>
<evidence type="ECO:0000313" key="3">
    <source>
        <dbReference type="Proteomes" id="UP001607302"/>
    </source>
</evidence>
<organism evidence="2 3">
    <name type="scientific">Vespula squamosa</name>
    <name type="common">Southern yellow jacket</name>
    <name type="synonym">Wasp</name>
    <dbReference type="NCBI Taxonomy" id="30214"/>
    <lineage>
        <taxon>Eukaryota</taxon>
        <taxon>Metazoa</taxon>
        <taxon>Ecdysozoa</taxon>
        <taxon>Arthropoda</taxon>
        <taxon>Hexapoda</taxon>
        <taxon>Insecta</taxon>
        <taxon>Pterygota</taxon>
        <taxon>Neoptera</taxon>
        <taxon>Endopterygota</taxon>
        <taxon>Hymenoptera</taxon>
        <taxon>Apocrita</taxon>
        <taxon>Aculeata</taxon>
        <taxon>Vespoidea</taxon>
        <taxon>Vespidae</taxon>
        <taxon>Vespinae</taxon>
        <taxon>Vespula</taxon>
    </lineage>
</organism>
<dbReference type="AlphaFoldDB" id="A0ABD2A7K7"/>
<feature type="transmembrane region" description="Helical" evidence="1">
    <location>
        <begin position="39"/>
        <end position="58"/>
    </location>
</feature>
<name>A0ABD2A7K7_VESSQ</name>
<comment type="caution">
    <text evidence="2">The sequence shown here is derived from an EMBL/GenBank/DDBJ whole genome shotgun (WGS) entry which is preliminary data.</text>
</comment>
<evidence type="ECO:0000256" key="1">
    <source>
        <dbReference type="SAM" id="Phobius"/>
    </source>
</evidence>
<keyword evidence="1" id="KW-0472">Membrane</keyword>
<keyword evidence="3" id="KW-1185">Reference proteome</keyword>
<gene>
    <name evidence="2" type="ORF">V1478_014289</name>
</gene>
<evidence type="ECO:0000313" key="2">
    <source>
        <dbReference type="EMBL" id="KAL2716613.1"/>
    </source>
</evidence>